<evidence type="ECO:0000313" key="4">
    <source>
        <dbReference type="EMBL" id="KAK4887532.1"/>
    </source>
</evidence>
<evidence type="ECO:0000313" key="5">
    <source>
        <dbReference type="Proteomes" id="UP001353858"/>
    </source>
</evidence>
<dbReference type="GO" id="GO:0030991">
    <property type="term" value="C:intraciliary transport particle A"/>
    <property type="evidence" value="ECO:0007669"/>
    <property type="project" value="InterPro"/>
</dbReference>
<dbReference type="EMBL" id="JARPUR010000001">
    <property type="protein sequence ID" value="KAK4887532.1"/>
    <property type="molecule type" value="Genomic_DNA"/>
</dbReference>
<name>A0AAN7PIV3_9COLE</name>
<protein>
    <recommendedName>
        <fullName evidence="6">Intraflagellar transport protein 43 homolog</fullName>
    </recommendedName>
</protein>
<evidence type="ECO:0000256" key="2">
    <source>
        <dbReference type="ARBA" id="ARBA00022794"/>
    </source>
</evidence>
<accession>A0AAN7PIV3</accession>
<reference evidence="5" key="1">
    <citation type="submission" date="2023-01" db="EMBL/GenBank/DDBJ databases">
        <title>Key to firefly adult light organ development and bioluminescence: homeobox transcription factors regulate luciferase expression and transportation to peroxisome.</title>
        <authorList>
            <person name="Fu X."/>
        </authorList>
    </citation>
    <scope>NUCLEOTIDE SEQUENCE [LARGE SCALE GENOMIC DNA]</scope>
</reference>
<dbReference type="PANTHER" id="PTHR33724:SF1">
    <property type="entry name" value="INTRAFLAGELLAR TRANSPORT PROTEIN 43 HOMOLOG"/>
    <property type="match status" value="1"/>
</dbReference>
<dbReference type="Pfam" id="PF15305">
    <property type="entry name" value="IFT43"/>
    <property type="match status" value="1"/>
</dbReference>
<feature type="compositionally biased region" description="Basic and acidic residues" evidence="3">
    <location>
        <begin position="64"/>
        <end position="74"/>
    </location>
</feature>
<organism evidence="4 5">
    <name type="scientific">Aquatica leii</name>
    <dbReference type="NCBI Taxonomy" id="1421715"/>
    <lineage>
        <taxon>Eukaryota</taxon>
        <taxon>Metazoa</taxon>
        <taxon>Ecdysozoa</taxon>
        <taxon>Arthropoda</taxon>
        <taxon>Hexapoda</taxon>
        <taxon>Insecta</taxon>
        <taxon>Pterygota</taxon>
        <taxon>Neoptera</taxon>
        <taxon>Endopterygota</taxon>
        <taxon>Coleoptera</taxon>
        <taxon>Polyphaga</taxon>
        <taxon>Elateriformia</taxon>
        <taxon>Elateroidea</taxon>
        <taxon>Lampyridae</taxon>
        <taxon>Luciolinae</taxon>
        <taxon>Aquatica</taxon>
    </lineage>
</organism>
<dbReference type="PANTHER" id="PTHR33724">
    <property type="entry name" value="INTRAFLAGELLAR TRANSPORT PROTEIN 43 HOMOLOG"/>
    <property type="match status" value="1"/>
</dbReference>
<comment type="similarity">
    <text evidence="1">Belongs to the IFT43 family.</text>
</comment>
<dbReference type="GO" id="GO:0035721">
    <property type="term" value="P:intraciliary retrograde transport"/>
    <property type="evidence" value="ECO:0007669"/>
    <property type="project" value="TreeGrafter"/>
</dbReference>
<dbReference type="Proteomes" id="UP001353858">
    <property type="component" value="Unassembled WGS sequence"/>
</dbReference>
<feature type="region of interest" description="Disordered" evidence="3">
    <location>
        <begin position="48"/>
        <end position="74"/>
    </location>
</feature>
<evidence type="ECO:0000256" key="3">
    <source>
        <dbReference type="SAM" id="MobiDB-lite"/>
    </source>
</evidence>
<gene>
    <name evidence="4" type="ORF">RN001_003803</name>
</gene>
<dbReference type="InterPro" id="IPR029302">
    <property type="entry name" value="IFT43"/>
</dbReference>
<comment type="caution">
    <text evidence="4">The sequence shown here is derived from an EMBL/GenBank/DDBJ whole genome shotgun (WGS) entry which is preliminary data.</text>
</comment>
<keyword evidence="5" id="KW-1185">Reference proteome</keyword>
<dbReference type="AlphaFoldDB" id="A0AAN7PIV3"/>
<keyword evidence="2" id="KW-0970">Cilium biogenesis/degradation</keyword>
<dbReference type="GO" id="GO:0005929">
    <property type="term" value="C:cilium"/>
    <property type="evidence" value="ECO:0007669"/>
    <property type="project" value="TreeGrafter"/>
</dbReference>
<evidence type="ECO:0008006" key="6">
    <source>
        <dbReference type="Google" id="ProtNLM"/>
    </source>
</evidence>
<sequence length="188" mass="21183">MNWDEEIDLLVEKKSPPKQGRRAFAISSPETTEDLLDNALDSISNVSLHDPSFRPRKSSGWADDGVKSKGKTVEDERFNSQTEINFDKDDDDIPVIPDIEELQDDLLGPAEVKAPPILINSSTYKELDEELSLAENASSEFFYLSKMNDIDLSLLTEALCPEEDVKEVDEEWTLESLINDFISVNTQT</sequence>
<evidence type="ECO:0000256" key="1">
    <source>
        <dbReference type="ARBA" id="ARBA00007563"/>
    </source>
</evidence>
<proteinExistence type="inferred from homology"/>